<dbReference type="InterPro" id="IPR000160">
    <property type="entry name" value="GGDEF_dom"/>
</dbReference>
<dbReference type="InterPro" id="IPR038763">
    <property type="entry name" value="DHH_sf"/>
</dbReference>
<protein>
    <submittedName>
        <fullName evidence="3">DHH family phosphoesterase</fullName>
    </submittedName>
</protein>
<evidence type="ECO:0000313" key="4">
    <source>
        <dbReference type="Proteomes" id="UP001059576"/>
    </source>
</evidence>
<dbReference type="InterPro" id="IPR014528">
    <property type="entry name" value="GdpP/PdeA"/>
</dbReference>
<dbReference type="InterPro" id="IPR043128">
    <property type="entry name" value="Rev_trsase/Diguanyl_cyclase"/>
</dbReference>
<dbReference type="Pfam" id="PF02272">
    <property type="entry name" value="DHHA1"/>
    <property type="match status" value="1"/>
</dbReference>
<dbReference type="PROSITE" id="PS50887">
    <property type="entry name" value="GGDEF"/>
    <property type="match status" value="1"/>
</dbReference>
<dbReference type="InterPro" id="IPR001667">
    <property type="entry name" value="DDH_dom"/>
</dbReference>
<keyword evidence="1" id="KW-0472">Membrane</keyword>
<dbReference type="Pfam" id="PF01368">
    <property type="entry name" value="DHH"/>
    <property type="match status" value="1"/>
</dbReference>
<reference evidence="3" key="1">
    <citation type="submission" date="2022-07" db="EMBL/GenBank/DDBJ databases">
        <title>Complete genome of Mycoplasma equigenitalium type strain T37.</title>
        <authorList>
            <person name="Spergser J."/>
        </authorList>
    </citation>
    <scope>NUCLEOTIDE SEQUENCE</scope>
    <source>
        <strain evidence="3">T37</strain>
    </source>
</reference>
<feature type="transmembrane region" description="Helical" evidence="1">
    <location>
        <begin position="44"/>
        <end position="64"/>
    </location>
</feature>
<feature type="domain" description="GGDEF" evidence="2">
    <location>
        <begin position="175"/>
        <end position="305"/>
    </location>
</feature>
<dbReference type="SUPFAM" id="SSF55073">
    <property type="entry name" value="Nucleotide cyclase"/>
    <property type="match status" value="1"/>
</dbReference>
<dbReference type="Proteomes" id="UP001059576">
    <property type="component" value="Chromosome"/>
</dbReference>
<evidence type="ECO:0000259" key="2">
    <source>
        <dbReference type="PROSITE" id="PS50887"/>
    </source>
</evidence>
<keyword evidence="4" id="KW-1185">Reference proteome</keyword>
<gene>
    <name evidence="3" type="ORF">NPA09_03010</name>
</gene>
<dbReference type="InterPro" id="IPR029787">
    <property type="entry name" value="Nucleotide_cyclase"/>
</dbReference>
<dbReference type="PANTHER" id="PTHR47618:SF2">
    <property type="entry name" value="CYCLIC-DI-AMP PHOSPHODIESTERASE GDPP"/>
    <property type="match status" value="1"/>
</dbReference>
<dbReference type="Gene3D" id="3.90.1640.10">
    <property type="entry name" value="inorganic pyrophosphatase (n-terminal core)"/>
    <property type="match status" value="1"/>
</dbReference>
<dbReference type="PANTHER" id="PTHR47618">
    <property type="entry name" value="BIFUNCTIONAL OLIGORIBONUCLEASE AND PAP PHOSPHATASE NRNA"/>
    <property type="match status" value="1"/>
</dbReference>
<dbReference type="PIRSF" id="PIRSF026583">
    <property type="entry name" value="YybT"/>
    <property type="match status" value="1"/>
</dbReference>
<dbReference type="RefSeq" id="WP_165036278.1">
    <property type="nucleotide sequence ID" value="NZ_CP101808.1"/>
</dbReference>
<keyword evidence="1" id="KW-1133">Transmembrane helix</keyword>
<dbReference type="Gene3D" id="3.30.70.270">
    <property type="match status" value="1"/>
</dbReference>
<proteinExistence type="predicted"/>
<dbReference type="EMBL" id="CP101808">
    <property type="protein sequence ID" value="UUD36843.1"/>
    <property type="molecule type" value="Genomic_DNA"/>
</dbReference>
<evidence type="ECO:0000256" key="1">
    <source>
        <dbReference type="SAM" id="Phobius"/>
    </source>
</evidence>
<name>A0ABY5J247_9BACT</name>
<dbReference type="Gene3D" id="3.10.310.30">
    <property type="match status" value="1"/>
</dbReference>
<sequence length="657" mass="75612">MKKWLLWTLTASISVLLVTLMATAVAVGLEAYKVESITSSVLVFLWIFLITDVVFVLVGFIFLIKKYNRDYYKNNALNHYIDHELSDAGLGIIIFDYKKRIIYESDFIRNVLRKTSMGKKINELFDFLDFSKTANTYYKEINNYSLDIMLIPRKNMIIIKDISKESNLVKFYYDQRIVIGEVEIDNFQYYRSLLNEEQIFFMKASATKFLETMSKEFNFLYRQYADGKYIIITYEDSLNKMIENQFKFLEELQYNVDKNLKNIQLTLSIGIASLFHNLSELLEMANHALQLTQNRGGNQVTVVKNNQPNLYFGSQTEIVVDTSRTKVKLISTRLKETLEKKSVSDVFIYGHKISDLDALGSAFGLWYIATNIFNKKAYIIGKTYDKTSENMLKAMQGEALLDNLISPNKAHEMMDRNSVILMTDVNDPLRTENDDFFKKVNFENIFVIDHHRVSTTLNYLNSLNAFIDPYASSASEIVTDMYRFLVQEKDMDVKIAQLLLNGIYTDTNKFRKATSSKTFDASSYLEKNGAQTIISSEYMKHTEENEVIIRKIMDNLEEVRPGYFLAYLDQVMPSDTISIAADEILKVFGRKASFVVGKIDDKQYKLSIRSVDKNIQIIAEALGGGGHFNSAAVTTNEDLEVFLNNIRQAIASDKEIK</sequence>
<dbReference type="InterPro" id="IPR003156">
    <property type="entry name" value="DHHA1_dom"/>
</dbReference>
<organism evidence="3 4">
    <name type="scientific">Mycoplasmopsis equigenitalium</name>
    <dbReference type="NCBI Taxonomy" id="114883"/>
    <lineage>
        <taxon>Bacteria</taxon>
        <taxon>Bacillati</taxon>
        <taxon>Mycoplasmatota</taxon>
        <taxon>Mycoplasmoidales</taxon>
        <taxon>Metamycoplasmataceae</taxon>
        <taxon>Mycoplasmopsis</taxon>
    </lineage>
</organism>
<dbReference type="SUPFAM" id="SSF64182">
    <property type="entry name" value="DHH phosphoesterases"/>
    <property type="match status" value="1"/>
</dbReference>
<dbReference type="Pfam" id="PF24898">
    <property type="entry name" value="GGDEF_GdpP"/>
    <property type="match status" value="1"/>
</dbReference>
<dbReference type="InterPro" id="IPR051319">
    <property type="entry name" value="Oligoribo/pAp-PDE_c-di-AMP_PDE"/>
</dbReference>
<keyword evidence="1" id="KW-0812">Transmembrane</keyword>
<accession>A0ABY5J247</accession>
<evidence type="ECO:0000313" key="3">
    <source>
        <dbReference type="EMBL" id="UUD36843.1"/>
    </source>
</evidence>